<keyword evidence="3" id="KW-1185">Reference proteome</keyword>
<organism evidence="2 3">
    <name type="scientific">Albula glossodonta</name>
    <name type="common">roundjaw bonefish</name>
    <dbReference type="NCBI Taxonomy" id="121402"/>
    <lineage>
        <taxon>Eukaryota</taxon>
        <taxon>Metazoa</taxon>
        <taxon>Chordata</taxon>
        <taxon>Craniata</taxon>
        <taxon>Vertebrata</taxon>
        <taxon>Euteleostomi</taxon>
        <taxon>Actinopterygii</taxon>
        <taxon>Neopterygii</taxon>
        <taxon>Teleostei</taxon>
        <taxon>Albuliformes</taxon>
        <taxon>Albulidae</taxon>
        <taxon>Albula</taxon>
    </lineage>
</organism>
<sequence>MTDRGKEGAWLSGLSSLASLCETCSWTAEWKSFYRWRHNVTASGGVTEKPSTALLCEESESERRPNPSPRVRPPPSLRPHHKLTLKRPVALLWLRPVSEKGHHDPQ</sequence>
<dbReference type="EMBL" id="JAFBMS010000224">
    <property type="protein sequence ID" value="KAG9332987.1"/>
    <property type="molecule type" value="Genomic_DNA"/>
</dbReference>
<comment type="caution">
    <text evidence="2">The sequence shown here is derived from an EMBL/GenBank/DDBJ whole genome shotgun (WGS) entry which is preliminary data.</text>
</comment>
<evidence type="ECO:0000256" key="1">
    <source>
        <dbReference type="SAM" id="MobiDB-lite"/>
    </source>
</evidence>
<evidence type="ECO:0000313" key="2">
    <source>
        <dbReference type="EMBL" id="KAG9332987.1"/>
    </source>
</evidence>
<dbReference type="Proteomes" id="UP000824540">
    <property type="component" value="Unassembled WGS sequence"/>
</dbReference>
<proteinExistence type="predicted"/>
<dbReference type="AlphaFoldDB" id="A0A8T2N905"/>
<feature type="compositionally biased region" description="Pro residues" evidence="1">
    <location>
        <begin position="66"/>
        <end position="77"/>
    </location>
</feature>
<name>A0A8T2N905_9TELE</name>
<accession>A0A8T2N905</accession>
<gene>
    <name evidence="2" type="ORF">JZ751_013942</name>
</gene>
<evidence type="ECO:0000313" key="3">
    <source>
        <dbReference type="Proteomes" id="UP000824540"/>
    </source>
</evidence>
<reference evidence="2" key="1">
    <citation type="thesis" date="2021" institute="BYU ScholarsArchive" country="Provo, UT, USA">
        <title>Applications of and Algorithms for Genome Assembly and Genomic Analyses with an Emphasis on Marine Teleosts.</title>
        <authorList>
            <person name="Pickett B.D."/>
        </authorList>
    </citation>
    <scope>NUCLEOTIDE SEQUENCE</scope>
    <source>
        <strain evidence="2">HI-2016</strain>
    </source>
</reference>
<protein>
    <submittedName>
        <fullName evidence="2">Uncharacterized protein</fullName>
    </submittedName>
</protein>
<feature type="region of interest" description="Disordered" evidence="1">
    <location>
        <begin position="43"/>
        <end position="83"/>
    </location>
</feature>